<reference evidence="1" key="2">
    <citation type="journal article" date="2015" name="Data Brief">
        <title>Shoot transcriptome of the giant reed, Arundo donax.</title>
        <authorList>
            <person name="Barrero R.A."/>
            <person name="Guerrero F.D."/>
            <person name="Moolhuijzen P."/>
            <person name="Goolsby J.A."/>
            <person name="Tidwell J."/>
            <person name="Bellgard S.E."/>
            <person name="Bellgard M.I."/>
        </authorList>
    </citation>
    <scope>NUCLEOTIDE SEQUENCE</scope>
    <source>
        <tissue evidence="1">Shoot tissue taken approximately 20 cm above the soil surface</tissue>
    </source>
</reference>
<organism evidence="1">
    <name type="scientific">Arundo donax</name>
    <name type="common">Giant reed</name>
    <name type="synonym">Donax arundinaceus</name>
    <dbReference type="NCBI Taxonomy" id="35708"/>
    <lineage>
        <taxon>Eukaryota</taxon>
        <taxon>Viridiplantae</taxon>
        <taxon>Streptophyta</taxon>
        <taxon>Embryophyta</taxon>
        <taxon>Tracheophyta</taxon>
        <taxon>Spermatophyta</taxon>
        <taxon>Magnoliopsida</taxon>
        <taxon>Liliopsida</taxon>
        <taxon>Poales</taxon>
        <taxon>Poaceae</taxon>
        <taxon>PACMAD clade</taxon>
        <taxon>Arundinoideae</taxon>
        <taxon>Arundineae</taxon>
        <taxon>Arundo</taxon>
    </lineage>
</organism>
<reference evidence="1" key="1">
    <citation type="submission" date="2014-09" db="EMBL/GenBank/DDBJ databases">
        <authorList>
            <person name="Magalhaes I.L.F."/>
            <person name="Oliveira U."/>
            <person name="Santos F.R."/>
            <person name="Vidigal T.H.D.A."/>
            <person name="Brescovit A.D."/>
            <person name="Santos A.J."/>
        </authorList>
    </citation>
    <scope>NUCLEOTIDE SEQUENCE</scope>
    <source>
        <tissue evidence="1">Shoot tissue taken approximately 20 cm above the soil surface</tissue>
    </source>
</reference>
<proteinExistence type="predicted"/>
<protein>
    <submittedName>
        <fullName evidence="1">Uncharacterized protein</fullName>
    </submittedName>
</protein>
<sequence>MEKEIPVFQFKPLQHIHFSPSTPLTANLLFPCYQRDKCRKILLHSFH</sequence>
<accession>A0A0A8ZSH6</accession>
<evidence type="ECO:0000313" key="1">
    <source>
        <dbReference type="EMBL" id="JAD40603.1"/>
    </source>
</evidence>
<dbReference type="AlphaFoldDB" id="A0A0A8ZSH6"/>
<name>A0A0A8ZSH6_ARUDO</name>
<dbReference type="EMBL" id="GBRH01257292">
    <property type="protein sequence ID" value="JAD40603.1"/>
    <property type="molecule type" value="Transcribed_RNA"/>
</dbReference>